<dbReference type="RefSeq" id="WP_149073571.1">
    <property type="nucleotide sequence ID" value="NZ_CP043329.1"/>
</dbReference>
<evidence type="ECO:0000313" key="2">
    <source>
        <dbReference type="EMBL" id="QEK50365.1"/>
    </source>
</evidence>
<dbReference type="InterPro" id="IPR050834">
    <property type="entry name" value="Glycosyltransf_2"/>
</dbReference>
<dbReference type="InterPro" id="IPR029044">
    <property type="entry name" value="Nucleotide-diphossugar_trans"/>
</dbReference>
<dbReference type="AlphaFoldDB" id="A0A5C0VC78"/>
<gene>
    <name evidence="2" type="ORF">FYC62_00785</name>
</gene>
<dbReference type="Proteomes" id="UP000323653">
    <property type="component" value="Chromosome"/>
</dbReference>
<keyword evidence="2" id="KW-0808">Transferase</keyword>
<accession>A0A5C0VC78</accession>
<evidence type="ECO:0000313" key="3">
    <source>
        <dbReference type="Proteomes" id="UP000323653"/>
    </source>
</evidence>
<dbReference type="Pfam" id="PF00535">
    <property type="entry name" value="Glycos_transf_2"/>
    <property type="match status" value="1"/>
</dbReference>
<evidence type="ECO:0000259" key="1">
    <source>
        <dbReference type="Pfam" id="PF00535"/>
    </source>
</evidence>
<dbReference type="EMBL" id="CP043329">
    <property type="protein sequence ID" value="QEK50365.1"/>
    <property type="molecule type" value="Genomic_DNA"/>
</dbReference>
<dbReference type="PANTHER" id="PTHR43685">
    <property type="entry name" value="GLYCOSYLTRANSFERASE"/>
    <property type="match status" value="1"/>
</dbReference>
<protein>
    <submittedName>
        <fullName evidence="2">Glycosyltransferase</fullName>
    </submittedName>
</protein>
<dbReference type="GO" id="GO:0016740">
    <property type="term" value="F:transferase activity"/>
    <property type="evidence" value="ECO:0007669"/>
    <property type="project" value="UniProtKB-KW"/>
</dbReference>
<reference evidence="2 3" key="1">
    <citation type="submission" date="2019-08" db="EMBL/GenBank/DDBJ databases">
        <title>Pedobacter sp. nov., isolated from Han river, South Korea.</title>
        <authorList>
            <person name="Lee D.-H."/>
            <person name="Kim Y.-S."/>
            <person name="Hwang E.-M."/>
            <person name="Le Tran T.C."/>
            <person name="Cha C.-J."/>
        </authorList>
    </citation>
    <scope>NUCLEOTIDE SEQUENCE [LARGE SCALE GENOMIC DNA]</scope>
    <source>
        <strain evidence="2 3">CJ43</strain>
    </source>
</reference>
<dbReference type="PANTHER" id="PTHR43685:SF2">
    <property type="entry name" value="GLYCOSYLTRANSFERASE 2-LIKE DOMAIN-CONTAINING PROTEIN"/>
    <property type="match status" value="1"/>
</dbReference>
<keyword evidence="3" id="KW-1185">Reference proteome</keyword>
<name>A0A5C0VC78_9SPHI</name>
<dbReference type="KEGG" id="pej:FYC62_00785"/>
<dbReference type="Gene3D" id="3.90.550.10">
    <property type="entry name" value="Spore Coat Polysaccharide Biosynthesis Protein SpsA, Chain A"/>
    <property type="match status" value="1"/>
</dbReference>
<organism evidence="2 3">
    <name type="scientific">Pedobacter aquae</name>
    <dbReference type="NCBI Taxonomy" id="2605747"/>
    <lineage>
        <taxon>Bacteria</taxon>
        <taxon>Pseudomonadati</taxon>
        <taxon>Bacteroidota</taxon>
        <taxon>Sphingobacteriia</taxon>
        <taxon>Sphingobacteriales</taxon>
        <taxon>Sphingobacteriaceae</taxon>
        <taxon>Pedobacter</taxon>
    </lineage>
</organism>
<dbReference type="CDD" id="cd06433">
    <property type="entry name" value="GT_2_WfgS_like"/>
    <property type="match status" value="1"/>
</dbReference>
<dbReference type="InterPro" id="IPR001173">
    <property type="entry name" value="Glyco_trans_2-like"/>
</dbReference>
<dbReference type="SUPFAM" id="SSF53448">
    <property type="entry name" value="Nucleotide-diphospho-sugar transferases"/>
    <property type="match status" value="1"/>
</dbReference>
<sequence>MLISIITSTYNSAALIEDALDSFLMQSYQEKELLVIDGASQDDTCIKVEARMKHQVFQMISEPDKGIYDALNKGIQLAKGDIIGVLHSDDVFASPDVLSKVARIFEQEPEVMAVYGDLQYVKRGNKDEVIRNWVSGASSSKKLNWGWMPPHPTLFIRKACFQKYGAYDLQYRSAADYDLILRFLYRYQIKTAYIPEVLVKMRVGGVSNVSWRNRWRANQEDRQAMKVNGISYPLFASLWKPLRKLKQFLK</sequence>
<feature type="domain" description="Glycosyltransferase 2-like" evidence="1">
    <location>
        <begin position="4"/>
        <end position="120"/>
    </location>
</feature>
<proteinExistence type="predicted"/>